<feature type="transmembrane region" description="Helical" evidence="1">
    <location>
        <begin position="491"/>
        <end position="512"/>
    </location>
</feature>
<feature type="transmembrane region" description="Helical" evidence="1">
    <location>
        <begin position="61"/>
        <end position="81"/>
    </location>
</feature>
<accession>A0ABP9UHZ7</accession>
<protein>
    <submittedName>
        <fullName evidence="2">Uncharacterized protein</fullName>
    </submittedName>
</protein>
<name>A0ABP9UHZ7_9BACT</name>
<feature type="transmembrane region" description="Helical" evidence="1">
    <location>
        <begin position="393"/>
        <end position="416"/>
    </location>
</feature>
<proteinExistence type="predicted"/>
<evidence type="ECO:0000256" key="1">
    <source>
        <dbReference type="SAM" id="Phobius"/>
    </source>
</evidence>
<comment type="caution">
    <text evidence="2">The sequence shown here is derived from an EMBL/GenBank/DDBJ whole genome shotgun (WGS) entry which is preliminary data.</text>
</comment>
<feature type="transmembrane region" description="Helical" evidence="1">
    <location>
        <begin position="428"/>
        <end position="446"/>
    </location>
</feature>
<feature type="transmembrane region" description="Helical" evidence="1">
    <location>
        <begin position="219"/>
        <end position="241"/>
    </location>
</feature>
<gene>
    <name evidence="2" type="ORF">Hsar01_00352</name>
</gene>
<feature type="transmembrane region" description="Helical" evidence="1">
    <location>
        <begin position="139"/>
        <end position="161"/>
    </location>
</feature>
<feature type="transmembrane region" description="Helical" evidence="1">
    <location>
        <begin position="168"/>
        <end position="186"/>
    </location>
</feature>
<sequence length="526" mass="57822">MIQFDHKLAGRLKSQTRKRRKPRHFWQRIPWRSDQKVQCLRPWIVPAGACLMVLIDGDWSALRYGAWLWTSCITFALIGGFQEALRDPWTMLMATVMPVDSQELYRWQVTGWAKRALLVVWDWLWIYGFQASGSELPQMLGGALVQGLVAGAIAVVLVIGLPWLPWKVISLLPVGGGVAFVIIGGFNDRLQHWLKDGFWRVMEHSPAAVLSRWMEGGGAGWPGAAGAGLLAGLGIAGALWVSGRRFSIPTLDDPDEFSQEVEAPSEGLVEKSRGQPPFEAALREWDGSAFAARGRLERCFCGWLKPELRKHLDFAMPRGWSWSRRWLVGAAWSAVAVGCFVMRWEEAALVLAILAYGLAVPLQGGAWVGLCSARVGTSAAIYSAMLPVSLPHLAWAVVLANGFQVMLGAPVIGAAAWVMTEGEAVGKLWTLGLVIGLSLQMVWVFFKISSSTRPLVWHWWGLMWRVVQGCASVLLIVAAGLLWMKGEPVELRALGLGLIPAFSAFLLVRCLARISNGRVDPMGNPA</sequence>
<feature type="transmembrane region" description="Helical" evidence="1">
    <location>
        <begin position="466"/>
        <end position="485"/>
    </location>
</feature>
<evidence type="ECO:0000313" key="3">
    <source>
        <dbReference type="Proteomes" id="UP001476282"/>
    </source>
</evidence>
<evidence type="ECO:0000313" key="2">
    <source>
        <dbReference type="EMBL" id="GAA5481145.1"/>
    </source>
</evidence>
<keyword evidence="3" id="KW-1185">Reference proteome</keyword>
<keyword evidence="1" id="KW-0472">Membrane</keyword>
<keyword evidence="1" id="KW-0812">Transmembrane</keyword>
<keyword evidence="1" id="KW-1133">Transmembrane helix</keyword>
<organism evidence="2 3">
    <name type="scientific">Haloferula sargassicola</name>
    <dbReference type="NCBI Taxonomy" id="490096"/>
    <lineage>
        <taxon>Bacteria</taxon>
        <taxon>Pseudomonadati</taxon>
        <taxon>Verrucomicrobiota</taxon>
        <taxon>Verrucomicrobiia</taxon>
        <taxon>Verrucomicrobiales</taxon>
        <taxon>Verrucomicrobiaceae</taxon>
        <taxon>Haloferula</taxon>
    </lineage>
</organism>
<reference evidence="2 3" key="1">
    <citation type="submission" date="2024-02" db="EMBL/GenBank/DDBJ databases">
        <title>Haloferula sargassicola NBRC 104335.</title>
        <authorList>
            <person name="Ichikawa N."/>
            <person name="Katano-Makiyama Y."/>
            <person name="Hidaka K."/>
        </authorList>
    </citation>
    <scope>NUCLEOTIDE SEQUENCE [LARGE SCALE GENOMIC DNA]</scope>
    <source>
        <strain evidence="2 3">NBRC 104335</strain>
    </source>
</reference>
<feature type="transmembrane region" description="Helical" evidence="1">
    <location>
        <begin position="326"/>
        <end position="344"/>
    </location>
</feature>
<dbReference type="Proteomes" id="UP001476282">
    <property type="component" value="Unassembled WGS sequence"/>
</dbReference>
<feature type="transmembrane region" description="Helical" evidence="1">
    <location>
        <begin position="350"/>
        <end position="372"/>
    </location>
</feature>
<dbReference type="EMBL" id="BAABRI010000002">
    <property type="protein sequence ID" value="GAA5481145.1"/>
    <property type="molecule type" value="Genomic_DNA"/>
</dbReference>